<keyword evidence="3" id="KW-1185">Reference proteome</keyword>
<sequence>MKFTVLTVAAALAAPLIATAAPSGDKGPFDPDSVCHIQGFKVSPTPIKECCLSHTGGFQYKWIDNSYKPGQKIQVMRCRLPIGEEGPFRKCVKDLHYATAIDCYYYQADEPN</sequence>
<organism evidence="2 3">
    <name type="scientific">Linnemannia gamsii</name>
    <dbReference type="NCBI Taxonomy" id="64522"/>
    <lineage>
        <taxon>Eukaryota</taxon>
        <taxon>Fungi</taxon>
        <taxon>Fungi incertae sedis</taxon>
        <taxon>Mucoromycota</taxon>
        <taxon>Mortierellomycotina</taxon>
        <taxon>Mortierellomycetes</taxon>
        <taxon>Mortierellales</taxon>
        <taxon>Mortierellaceae</taxon>
        <taxon>Linnemannia</taxon>
    </lineage>
</organism>
<evidence type="ECO:0000256" key="1">
    <source>
        <dbReference type="SAM" id="SignalP"/>
    </source>
</evidence>
<name>A0ABQ7JPC0_9FUNG</name>
<comment type="caution">
    <text evidence="2">The sequence shown here is derived from an EMBL/GenBank/DDBJ whole genome shotgun (WGS) entry which is preliminary data.</text>
</comment>
<reference evidence="2 3" key="1">
    <citation type="journal article" date="2020" name="Fungal Divers.">
        <title>Resolving the Mortierellaceae phylogeny through synthesis of multi-gene phylogenetics and phylogenomics.</title>
        <authorList>
            <person name="Vandepol N."/>
            <person name="Liber J."/>
            <person name="Desiro A."/>
            <person name="Na H."/>
            <person name="Kennedy M."/>
            <person name="Barry K."/>
            <person name="Grigoriev I.V."/>
            <person name="Miller A.N."/>
            <person name="O'Donnell K."/>
            <person name="Stajich J.E."/>
            <person name="Bonito G."/>
        </authorList>
    </citation>
    <scope>NUCLEOTIDE SEQUENCE [LARGE SCALE GENOMIC DNA]</scope>
    <source>
        <strain evidence="2 3">AD045</strain>
    </source>
</reference>
<feature type="signal peptide" evidence="1">
    <location>
        <begin position="1"/>
        <end position="20"/>
    </location>
</feature>
<feature type="chain" id="PRO_5047009394" evidence="1">
    <location>
        <begin position="21"/>
        <end position="112"/>
    </location>
</feature>
<dbReference type="EMBL" id="JAAAIM010001068">
    <property type="protein sequence ID" value="KAG0282414.1"/>
    <property type="molecule type" value="Genomic_DNA"/>
</dbReference>
<keyword evidence="1" id="KW-0732">Signal</keyword>
<evidence type="ECO:0000313" key="2">
    <source>
        <dbReference type="EMBL" id="KAG0282414.1"/>
    </source>
</evidence>
<protein>
    <submittedName>
        <fullName evidence="2">Uncharacterized protein</fullName>
    </submittedName>
</protein>
<proteinExistence type="predicted"/>
<dbReference type="Proteomes" id="UP001194696">
    <property type="component" value="Unassembled WGS sequence"/>
</dbReference>
<evidence type="ECO:0000313" key="3">
    <source>
        <dbReference type="Proteomes" id="UP001194696"/>
    </source>
</evidence>
<accession>A0ABQ7JPC0</accession>
<gene>
    <name evidence="2" type="ORF">BGZ96_000492</name>
</gene>